<protein>
    <recommendedName>
        <fullName evidence="1">diguanylate cyclase</fullName>
        <ecNumber evidence="1">2.7.7.65</ecNumber>
    </recommendedName>
</protein>
<dbReference type="GO" id="GO:0043709">
    <property type="term" value="P:cell adhesion involved in single-species biofilm formation"/>
    <property type="evidence" value="ECO:0007669"/>
    <property type="project" value="TreeGrafter"/>
</dbReference>
<keyword evidence="5" id="KW-1185">Reference proteome</keyword>
<dbReference type="InterPro" id="IPR029787">
    <property type="entry name" value="Nucleotide_cyclase"/>
</dbReference>
<dbReference type="AlphaFoldDB" id="A0A9J7BNJ8"/>
<organism evidence="4 5">
    <name type="scientific">Occallatibacter riparius</name>
    <dbReference type="NCBI Taxonomy" id="1002689"/>
    <lineage>
        <taxon>Bacteria</taxon>
        <taxon>Pseudomonadati</taxon>
        <taxon>Acidobacteriota</taxon>
        <taxon>Terriglobia</taxon>
        <taxon>Terriglobales</taxon>
        <taxon>Acidobacteriaceae</taxon>
        <taxon>Occallatibacter</taxon>
    </lineage>
</organism>
<sequence length="418" mass="45542">MLMPYLMLGYAAAALLLLVGVEVCSRAVPGLRGVRILRWAMISAVVGVLLLALRSHAPNWISILCANAAIYACILLIYWATAEALDARARFLPWGGGLILAALGGQAFYVYAHDNLLARVLISSTAMAIVAGATAALLFRYEEPVEEWAQSGWSLRAQTRALAWLQVANGLDHVARLVLSVVYPPASYVHMDVIQAGFTYVNMLLNVAASCGVIWLALSVHRRGLQKAAGTDGLTGLLNRRAFEEILARDLRRANRDGRTLPVLLLDIDHFKAVNDSLGHQAGDQVIQRVADALRDCMRPSDVLCRFGGEEFVMLLNGATLDQADEIARRLRTEIMLLTRLPGGLRLTASLGVATSRAGELPEELLKRCDEALYRSKRAGRNRVTVDGMLSAGMRGKPEELIPWRALSPSGTDSARPR</sequence>
<dbReference type="Gene3D" id="3.30.70.270">
    <property type="match status" value="1"/>
</dbReference>
<feature type="transmembrane region" description="Helical" evidence="2">
    <location>
        <begin position="197"/>
        <end position="218"/>
    </location>
</feature>
<feature type="transmembrane region" description="Helical" evidence="2">
    <location>
        <begin position="36"/>
        <end position="53"/>
    </location>
</feature>
<feature type="transmembrane region" description="Helical" evidence="2">
    <location>
        <begin position="91"/>
        <end position="109"/>
    </location>
</feature>
<dbReference type="InterPro" id="IPR043128">
    <property type="entry name" value="Rev_trsase/Diguanyl_cyclase"/>
</dbReference>
<evidence type="ECO:0000313" key="5">
    <source>
        <dbReference type="Proteomes" id="UP001059380"/>
    </source>
</evidence>
<dbReference type="GO" id="GO:0005886">
    <property type="term" value="C:plasma membrane"/>
    <property type="evidence" value="ECO:0007669"/>
    <property type="project" value="TreeGrafter"/>
</dbReference>
<dbReference type="GO" id="GO:1902201">
    <property type="term" value="P:negative regulation of bacterial-type flagellum-dependent cell motility"/>
    <property type="evidence" value="ECO:0007669"/>
    <property type="project" value="TreeGrafter"/>
</dbReference>
<keyword evidence="2" id="KW-1133">Transmembrane helix</keyword>
<keyword evidence="2" id="KW-0472">Membrane</keyword>
<feature type="transmembrane region" description="Helical" evidence="2">
    <location>
        <begin position="116"/>
        <end position="139"/>
    </location>
</feature>
<evidence type="ECO:0000313" key="4">
    <source>
        <dbReference type="EMBL" id="UWZ84299.1"/>
    </source>
</evidence>
<dbReference type="EC" id="2.7.7.65" evidence="1"/>
<evidence type="ECO:0000256" key="2">
    <source>
        <dbReference type="SAM" id="Phobius"/>
    </source>
</evidence>
<dbReference type="PANTHER" id="PTHR45138:SF24">
    <property type="entry name" value="DIGUANYLATE CYCLASE DGCC-RELATED"/>
    <property type="match status" value="1"/>
</dbReference>
<dbReference type="GO" id="GO:0052621">
    <property type="term" value="F:diguanylate cyclase activity"/>
    <property type="evidence" value="ECO:0007669"/>
    <property type="project" value="UniProtKB-EC"/>
</dbReference>
<dbReference type="EMBL" id="CP093313">
    <property type="protein sequence ID" value="UWZ84299.1"/>
    <property type="molecule type" value="Genomic_DNA"/>
</dbReference>
<dbReference type="RefSeq" id="WP_260793804.1">
    <property type="nucleotide sequence ID" value="NZ_CP093313.1"/>
</dbReference>
<dbReference type="Pfam" id="PF00990">
    <property type="entry name" value="GGDEF"/>
    <property type="match status" value="1"/>
</dbReference>
<keyword evidence="2" id="KW-0812">Transmembrane</keyword>
<dbReference type="SMART" id="SM00267">
    <property type="entry name" value="GGDEF"/>
    <property type="match status" value="1"/>
</dbReference>
<name>A0A9J7BNJ8_9BACT</name>
<evidence type="ECO:0000259" key="3">
    <source>
        <dbReference type="PROSITE" id="PS50887"/>
    </source>
</evidence>
<dbReference type="PANTHER" id="PTHR45138">
    <property type="entry name" value="REGULATORY COMPONENTS OF SENSORY TRANSDUCTION SYSTEM"/>
    <property type="match status" value="1"/>
</dbReference>
<dbReference type="PROSITE" id="PS50887">
    <property type="entry name" value="GGDEF"/>
    <property type="match status" value="1"/>
</dbReference>
<dbReference type="InterPro" id="IPR050469">
    <property type="entry name" value="Diguanylate_Cyclase"/>
</dbReference>
<evidence type="ECO:0000256" key="1">
    <source>
        <dbReference type="ARBA" id="ARBA00012528"/>
    </source>
</evidence>
<dbReference type="NCBIfam" id="TIGR00254">
    <property type="entry name" value="GGDEF"/>
    <property type="match status" value="1"/>
</dbReference>
<dbReference type="InterPro" id="IPR000160">
    <property type="entry name" value="GGDEF_dom"/>
</dbReference>
<gene>
    <name evidence="4" type="ORF">MOP44_27600</name>
</gene>
<proteinExistence type="predicted"/>
<feature type="domain" description="GGDEF" evidence="3">
    <location>
        <begin position="259"/>
        <end position="389"/>
    </location>
</feature>
<dbReference type="CDD" id="cd01949">
    <property type="entry name" value="GGDEF"/>
    <property type="match status" value="1"/>
</dbReference>
<reference evidence="4" key="1">
    <citation type="submission" date="2021-04" db="EMBL/GenBank/DDBJ databases">
        <title>Phylogenetic analysis of Acidobacteriaceae.</title>
        <authorList>
            <person name="Qiu L."/>
            <person name="Zhang Q."/>
        </authorList>
    </citation>
    <scope>NUCLEOTIDE SEQUENCE</scope>
    <source>
        <strain evidence="4">DSM 25168</strain>
    </source>
</reference>
<accession>A0A9J7BNJ8</accession>
<dbReference type="Proteomes" id="UP001059380">
    <property type="component" value="Chromosome"/>
</dbReference>
<dbReference type="SUPFAM" id="SSF55073">
    <property type="entry name" value="Nucleotide cyclase"/>
    <property type="match status" value="1"/>
</dbReference>
<dbReference type="KEGG" id="orp:MOP44_27600"/>
<feature type="transmembrane region" description="Helical" evidence="2">
    <location>
        <begin position="60"/>
        <end position="79"/>
    </location>
</feature>
<dbReference type="FunFam" id="3.30.70.270:FF:000001">
    <property type="entry name" value="Diguanylate cyclase domain protein"/>
    <property type="match status" value="1"/>
</dbReference>